<feature type="signal peptide" evidence="1">
    <location>
        <begin position="1"/>
        <end position="44"/>
    </location>
</feature>
<dbReference type="EMBL" id="BSPD01000037">
    <property type="protein sequence ID" value="GLS25937.1"/>
    <property type="molecule type" value="Genomic_DNA"/>
</dbReference>
<keyword evidence="3" id="KW-1185">Reference proteome</keyword>
<dbReference type="Gene3D" id="3.30.1330.60">
    <property type="entry name" value="OmpA-like domain"/>
    <property type="match status" value="1"/>
</dbReference>
<dbReference type="SUPFAM" id="SSF103088">
    <property type="entry name" value="OmpA-like"/>
    <property type="match status" value="1"/>
</dbReference>
<proteinExistence type="predicted"/>
<reference evidence="2 3" key="1">
    <citation type="journal article" date="2014" name="Int. J. Syst. Evol. Microbiol.">
        <title>Complete genome sequence of Corynebacterium casei LMG S-19264T (=DSM 44701T), isolated from a smear-ripened cheese.</title>
        <authorList>
            <consortium name="US DOE Joint Genome Institute (JGI-PGF)"/>
            <person name="Walter F."/>
            <person name="Albersmeier A."/>
            <person name="Kalinowski J."/>
            <person name="Ruckert C."/>
        </authorList>
    </citation>
    <scope>NUCLEOTIDE SEQUENCE [LARGE SCALE GENOMIC DNA]</scope>
    <source>
        <strain evidence="2 3">NBRC 110095</strain>
    </source>
</reference>
<evidence type="ECO:0008006" key="4">
    <source>
        <dbReference type="Google" id="ProtNLM"/>
    </source>
</evidence>
<dbReference type="InterPro" id="IPR036737">
    <property type="entry name" value="OmpA-like_sf"/>
</dbReference>
<dbReference type="AlphaFoldDB" id="A0AA37T7E3"/>
<evidence type="ECO:0000313" key="2">
    <source>
        <dbReference type="EMBL" id="GLS25937.1"/>
    </source>
</evidence>
<comment type="caution">
    <text evidence="2">The sequence shown here is derived from an EMBL/GenBank/DDBJ whole genome shotgun (WGS) entry which is preliminary data.</text>
</comment>
<accession>A0AA37T7E3</accession>
<protein>
    <recommendedName>
        <fullName evidence="4">DUF4892 domain-containing protein</fullName>
    </recommendedName>
</protein>
<sequence length="331" mass="36961">MNIFTTKNNNNIKHTITTEQKRYGLSQCLQALTLIMALVTSAMASTSLAAQATLSLPMSDHKVTDKVEKTGVYELALGPMMNVNGRWQTERSEKLTGVLTRTVYELNNVRDIGNVFSDCLTYLQDHNADPLYRCKGHNCGSSGTWANDHFGQRSLYGLEQYQHYAAVQLRSESATTFIALYGVTRGNRRSYLLVDEFTSTLTSTSSLLPQAETLETYLKEQGHIRVPLSLDGTEANISNEFIKILARALKQAPTLNIVIVSSDYRSKKLEDNINASTELAKKTMTALEEQGVNTSRLKAHGIGNLQPRIHAELETHLEPIPDINLWVLRIQ</sequence>
<gene>
    <name evidence="2" type="ORF">GCM10007877_16520</name>
</gene>
<organism evidence="2 3">
    <name type="scientific">Marinibactrum halimedae</name>
    <dbReference type="NCBI Taxonomy" id="1444977"/>
    <lineage>
        <taxon>Bacteria</taxon>
        <taxon>Pseudomonadati</taxon>
        <taxon>Pseudomonadota</taxon>
        <taxon>Gammaproteobacteria</taxon>
        <taxon>Cellvibrionales</taxon>
        <taxon>Cellvibrionaceae</taxon>
        <taxon>Marinibactrum</taxon>
    </lineage>
</organism>
<feature type="chain" id="PRO_5041292101" description="DUF4892 domain-containing protein" evidence="1">
    <location>
        <begin position="45"/>
        <end position="331"/>
    </location>
</feature>
<dbReference type="Proteomes" id="UP001156870">
    <property type="component" value="Unassembled WGS sequence"/>
</dbReference>
<name>A0AA37T7E3_9GAMM</name>
<dbReference type="Pfam" id="PF16234">
    <property type="entry name" value="DUF4892"/>
    <property type="match status" value="1"/>
</dbReference>
<dbReference type="InterPro" id="IPR032608">
    <property type="entry name" value="DUF4892"/>
</dbReference>
<evidence type="ECO:0000256" key="1">
    <source>
        <dbReference type="SAM" id="SignalP"/>
    </source>
</evidence>
<keyword evidence="1" id="KW-0732">Signal</keyword>
<dbReference type="RefSeq" id="WP_232593291.1">
    <property type="nucleotide sequence ID" value="NZ_BSPD01000037.1"/>
</dbReference>
<evidence type="ECO:0000313" key="3">
    <source>
        <dbReference type="Proteomes" id="UP001156870"/>
    </source>
</evidence>